<comment type="similarity">
    <text evidence="5">Belongs to the FKBP-type PPIase family.</text>
</comment>
<dbReference type="Proteomes" id="UP000014387">
    <property type="component" value="Unassembled WGS sequence"/>
</dbReference>
<gene>
    <name evidence="7" type="ORF">HMPREF9238_01506</name>
</gene>
<sequence length="133" mass="14202">MSEYLKVSDNFLRKPTIEFLTEEPPAGLHVEVIREGAGAPITPGNQIDAHYIGQVWNGNVFDNSYDRGEPLSFTVGVGMVIRGWDEGLIGIREGSRVVLSIPSDLGYGDAGVPQAGIGGGDTLVFVTDVVRVS</sequence>
<dbReference type="InterPro" id="IPR044609">
    <property type="entry name" value="FKBP2/11"/>
</dbReference>
<evidence type="ECO:0000313" key="7">
    <source>
        <dbReference type="EMBL" id="EPD29525.1"/>
    </source>
</evidence>
<keyword evidence="3 4" id="KW-0413">Isomerase</keyword>
<evidence type="ECO:0000256" key="3">
    <source>
        <dbReference type="ARBA" id="ARBA00023235"/>
    </source>
</evidence>
<dbReference type="RefSeq" id="WP_016444831.1">
    <property type="nucleotide sequence ID" value="NZ_KE150267.1"/>
</dbReference>
<proteinExistence type="inferred from homology"/>
<evidence type="ECO:0000256" key="4">
    <source>
        <dbReference type="PROSITE-ProRule" id="PRU00277"/>
    </source>
</evidence>
<accession>A0A9W5RD12</accession>
<dbReference type="Gene3D" id="3.10.50.40">
    <property type="match status" value="1"/>
</dbReference>
<feature type="domain" description="PPIase FKBP-type" evidence="6">
    <location>
        <begin position="44"/>
        <end position="133"/>
    </location>
</feature>
<dbReference type="InterPro" id="IPR001179">
    <property type="entry name" value="PPIase_FKBP_dom"/>
</dbReference>
<dbReference type="PROSITE" id="PS50059">
    <property type="entry name" value="FKBP_PPIASE"/>
    <property type="match status" value="1"/>
</dbReference>
<evidence type="ECO:0000259" key="6">
    <source>
        <dbReference type="PROSITE" id="PS50059"/>
    </source>
</evidence>
<dbReference type="PANTHER" id="PTHR45779:SF7">
    <property type="entry name" value="PEPTIDYLPROLYL ISOMERASE"/>
    <property type="match status" value="1"/>
</dbReference>
<dbReference type="InterPro" id="IPR046357">
    <property type="entry name" value="PPIase_dom_sf"/>
</dbReference>
<dbReference type="EMBL" id="AGWN01000002">
    <property type="protein sequence ID" value="EPD29525.1"/>
    <property type="molecule type" value="Genomic_DNA"/>
</dbReference>
<organism evidence="7 8">
    <name type="scientific">Gleimia europaea ACS-120-V-Col10b</name>
    <dbReference type="NCBI Taxonomy" id="883069"/>
    <lineage>
        <taxon>Bacteria</taxon>
        <taxon>Bacillati</taxon>
        <taxon>Actinomycetota</taxon>
        <taxon>Actinomycetes</taxon>
        <taxon>Actinomycetales</taxon>
        <taxon>Actinomycetaceae</taxon>
        <taxon>Gleimia</taxon>
    </lineage>
</organism>
<dbReference type="PANTHER" id="PTHR45779">
    <property type="entry name" value="PEPTIDYLPROLYL ISOMERASE"/>
    <property type="match status" value="1"/>
</dbReference>
<keyword evidence="8" id="KW-1185">Reference proteome</keyword>
<comment type="caution">
    <text evidence="7">The sequence shown here is derived from an EMBL/GenBank/DDBJ whole genome shotgun (WGS) entry which is preliminary data.</text>
</comment>
<dbReference type="OrthoDB" id="25996at2"/>
<comment type="catalytic activity">
    <reaction evidence="1 4 5">
        <text>[protein]-peptidylproline (omega=180) = [protein]-peptidylproline (omega=0)</text>
        <dbReference type="Rhea" id="RHEA:16237"/>
        <dbReference type="Rhea" id="RHEA-COMP:10747"/>
        <dbReference type="Rhea" id="RHEA-COMP:10748"/>
        <dbReference type="ChEBI" id="CHEBI:83833"/>
        <dbReference type="ChEBI" id="CHEBI:83834"/>
        <dbReference type="EC" id="5.2.1.8"/>
    </reaction>
</comment>
<name>A0A9W5RD12_9ACTO</name>
<dbReference type="Pfam" id="PF00254">
    <property type="entry name" value="FKBP_C"/>
    <property type="match status" value="1"/>
</dbReference>
<dbReference type="AlphaFoldDB" id="A0A9W5RD12"/>
<evidence type="ECO:0000256" key="5">
    <source>
        <dbReference type="RuleBase" id="RU003915"/>
    </source>
</evidence>
<dbReference type="GO" id="GO:0003755">
    <property type="term" value="F:peptidyl-prolyl cis-trans isomerase activity"/>
    <property type="evidence" value="ECO:0007669"/>
    <property type="project" value="UniProtKB-UniRule"/>
</dbReference>
<reference evidence="7 8" key="1">
    <citation type="submission" date="2013-05" db="EMBL/GenBank/DDBJ databases">
        <title>The Genome Sequence of Actinomyces europaeus ACS-120-V-COL10B.</title>
        <authorList>
            <consortium name="The Broad Institute Genomics Platform"/>
            <person name="Earl A."/>
            <person name="Ward D."/>
            <person name="Feldgarden M."/>
            <person name="Gevers D."/>
            <person name="Saerens B."/>
            <person name="Vaneechoutte M."/>
            <person name="Walker B."/>
            <person name="Young S."/>
            <person name="Zeng Q."/>
            <person name="Gargeya S."/>
            <person name="Fitzgerald M."/>
            <person name="Haas B."/>
            <person name="Abouelleil A."/>
            <person name="Allen A.W."/>
            <person name="Alvarado L."/>
            <person name="Arachchi H.M."/>
            <person name="Berlin A.M."/>
            <person name="Chapman S.B."/>
            <person name="Gainer-Dewar J."/>
            <person name="Goldberg J."/>
            <person name="Griggs A."/>
            <person name="Gujja S."/>
            <person name="Hansen M."/>
            <person name="Howarth C."/>
            <person name="Imamovic A."/>
            <person name="Ireland A."/>
            <person name="Larimer J."/>
            <person name="McCowan C."/>
            <person name="Murphy C."/>
            <person name="Pearson M."/>
            <person name="Poon T.W."/>
            <person name="Priest M."/>
            <person name="Roberts A."/>
            <person name="Saif S."/>
            <person name="Shea T."/>
            <person name="Sisk P."/>
            <person name="Sykes S."/>
            <person name="Wortman J."/>
            <person name="Nusbaum C."/>
            <person name="Birren B."/>
        </authorList>
    </citation>
    <scope>NUCLEOTIDE SEQUENCE [LARGE SCALE GENOMIC DNA]</scope>
    <source>
        <strain evidence="7 8">ACS-120-V-Col10b</strain>
    </source>
</reference>
<dbReference type="SUPFAM" id="SSF54534">
    <property type="entry name" value="FKBP-like"/>
    <property type="match status" value="1"/>
</dbReference>
<evidence type="ECO:0000256" key="2">
    <source>
        <dbReference type="ARBA" id="ARBA00023110"/>
    </source>
</evidence>
<dbReference type="EC" id="5.2.1.8" evidence="5"/>
<protein>
    <recommendedName>
        <fullName evidence="5">Peptidyl-prolyl cis-trans isomerase</fullName>
        <ecNumber evidence="5">5.2.1.8</ecNumber>
    </recommendedName>
</protein>
<evidence type="ECO:0000313" key="8">
    <source>
        <dbReference type="Proteomes" id="UP000014387"/>
    </source>
</evidence>
<keyword evidence="2 4" id="KW-0697">Rotamase</keyword>
<evidence type="ECO:0000256" key="1">
    <source>
        <dbReference type="ARBA" id="ARBA00000971"/>
    </source>
</evidence>